<feature type="region of interest" description="Disordered" evidence="1">
    <location>
        <begin position="100"/>
        <end position="134"/>
    </location>
</feature>
<name>A0A9W9UGY1_PENBR</name>
<evidence type="ECO:0000313" key="2">
    <source>
        <dbReference type="EMBL" id="KAJ5340743.1"/>
    </source>
</evidence>
<gene>
    <name evidence="2" type="ORF">N7541_009867</name>
</gene>
<reference evidence="2" key="1">
    <citation type="submission" date="2022-12" db="EMBL/GenBank/DDBJ databases">
        <authorList>
            <person name="Petersen C."/>
        </authorList>
    </citation>
    <scope>NUCLEOTIDE SEQUENCE</scope>
    <source>
        <strain evidence="2">IBT 35675</strain>
    </source>
</reference>
<feature type="compositionally biased region" description="Polar residues" evidence="1">
    <location>
        <begin position="14"/>
        <end position="23"/>
    </location>
</feature>
<protein>
    <submittedName>
        <fullName evidence="2">Uncharacterized protein</fullName>
    </submittedName>
</protein>
<sequence>MTDIPEPPRRRLISAQTSSTLQYPTLPPLTASVEEWLSRSRPTNMTSARLSDSPKSLSDSWATLSVSDLHSEDGSHSEQTDTCSLIDQAIPDDVASLDERYSSSDAEHEDNQDEDSQDEEDDGIDKQEVQCTDSASQELPALFASGGAAIDDSTITTKPSYSKTSDSIEFVEPEMWPEIERVELKHTIRIFEGTAASELKSRLPYNSTDSILMATVQQTMTKQSLDLDKPFRALYIGHPGFRNIILDKIGDVLVSSSGTRSEASSAESSRYHVVPTSFGAGAIPTFAELLPIHVQLVVDECLEATDDKHADRPSTLNLRFKNRPSCTSAWNGIDFGVSSTSDWTLPDVAILFVSKGDNESAVRTQRLAHTFLERHEIPAMVISEEPMWTMAGEMIPLNHDSLHTCLESRHPLSGETAVLRRYPIDLKTFESITAGQLNRNLASLVGLYPKRAHKVAAQSHKPAQRGISVDFEKYTTQWLPPAYATKVREMSPTLRVATLSLISIIAVSLGYLAVQLLISLLAQCIVGASISSASLPVASQVSSASIPTLDQVNQTPIAMLPSSSVRLLHVPSVGDSISDDRVSTLSSPQTPGRADEFEFQVVGDCHVIIKPPPKLASSKKHPKFNVSAQRQDKVLSYELSALFDGVYTLKLNREDAYGLVNLTITPKTRRPVNQTIILDFGTPWLKISNWKRAAQGITAQFAKDLHTAQTGLTEVYGRFSTDLQVLMGDVVKKAHFLRRDAESLRNESLSARNAVLVRSKQMSDALARNAVQRLQIVSSALQMRTTSVNKEAKSFVHDAWARLESSAPKVDLRSVMDRIRGARKCEALDRAQSRARYVMKIWSGKPDDCSTLARSK</sequence>
<feature type="compositionally biased region" description="Acidic residues" evidence="1">
    <location>
        <begin position="107"/>
        <end position="123"/>
    </location>
</feature>
<proteinExistence type="predicted"/>
<keyword evidence="3" id="KW-1185">Reference proteome</keyword>
<dbReference type="Proteomes" id="UP001148299">
    <property type="component" value="Unassembled WGS sequence"/>
</dbReference>
<evidence type="ECO:0000256" key="1">
    <source>
        <dbReference type="SAM" id="MobiDB-lite"/>
    </source>
</evidence>
<dbReference type="EMBL" id="JAPZBR010000008">
    <property type="protein sequence ID" value="KAJ5340743.1"/>
    <property type="molecule type" value="Genomic_DNA"/>
</dbReference>
<dbReference type="AlphaFoldDB" id="A0A9W9UGY1"/>
<feature type="compositionally biased region" description="Polar residues" evidence="1">
    <location>
        <begin position="40"/>
        <end position="59"/>
    </location>
</feature>
<feature type="region of interest" description="Disordered" evidence="1">
    <location>
        <begin position="1"/>
        <end position="59"/>
    </location>
</feature>
<reference evidence="2" key="2">
    <citation type="journal article" date="2023" name="IMA Fungus">
        <title>Comparative genomic study of the Penicillium genus elucidates a diverse pangenome and 15 lateral gene transfer events.</title>
        <authorList>
            <person name="Petersen C."/>
            <person name="Sorensen T."/>
            <person name="Nielsen M.R."/>
            <person name="Sondergaard T.E."/>
            <person name="Sorensen J.L."/>
            <person name="Fitzpatrick D.A."/>
            <person name="Frisvad J.C."/>
            <person name="Nielsen K.L."/>
        </authorList>
    </citation>
    <scope>NUCLEOTIDE SEQUENCE</scope>
    <source>
        <strain evidence="2">IBT 35675</strain>
    </source>
</reference>
<evidence type="ECO:0000313" key="3">
    <source>
        <dbReference type="Proteomes" id="UP001148299"/>
    </source>
</evidence>
<accession>A0A9W9UGY1</accession>
<organism evidence="2 3">
    <name type="scientific">Penicillium brevicompactum</name>
    <dbReference type="NCBI Taxonomy" id="5074"/>
    <lineage>
        <taxon>Eukaryota</taxon>
        <taxon>Fungi</taxon>
        <taxon>Dikarya</taxon>
        <taxon>Ascomycota</taxon>
        <taxon>Pezizomycotina</taxon>
        <taxon>Eurotiomycetes</taxon>
        <taxon>Eurotiomycetidae</taxon>
        <taxon>Eurotiales</taxon>
        <taxon>Aspergillaceae</taxon>
        <taxon>Penicillium</taxon>
    </lineage>
</organism>
<comment type="caution">
    <text evidence="2">The sequence shown here is derived from an EMBL/GenBank/DDBJ whole genome shotgun (WGS) entry which is preliminary data.</text>
</comment>